<dbReference type="EMBL" id="CP022278">
    <property type="protein sequence ID" value="ASK28307.1"/>
    <property type="molecule type" value="Genomic_DNA"/>
</dbReference>
<protein>
    <submittedName>
        <fullName evidence="1">Tellurium resistance protein TehB</fullName>
    </submittedName>
</protein>
<accession>A0A220S4E1</accession>
<dbReference type="OrthoDB" id="9786503at2"/>
<proteinExistence type="predicted"/>
<organism evidence="1 2">
    <name type="scientific">Neisseria chenwenguii</name>
    <dbReference type="NCBI Taxonomy" id="1853278"/>
    <lineage>
        <taxon>Bacteria</taxon>
        <taxon>Pseudomonadati</taxon>
        <taxon>Pseudomonadota</taxon>
        <taxon>Betaproteobacteria</taxon>
        <taxon>Neisseriales</taxon>
        <taxon>Neisseriaceae</taxon>
        <taxon>Neisseria</taxon>
    </lineage>
</organism>
<dbReference type="Pfam" id="PF13649">
    <property type="entry name" value="Methyltransf_25"/>
    <property type="match status" value="1"/>
</dbReference>
<dbReference type="RefSeq" id="WP_089036996.1">
    <property type="nucleotide sequence ID" value="NZ_CP022278.1"/>
</dbReference>
<name>A0A220S4E1_9NEIS</name>
<dbReference type="AlphaFoldDB" id="A0A220S4E1"/>
<dbReference type="Gene3D" id="3.40.50.150">
    <property type="entry name" value="Vaccinia Virus protein VP39"/>
    <property type="match status" value="1"/>
</dbReference>
<keyword evidence="2" id="KW-1185">Reference proteome</keyword>
<dbReference type="CDD" id="cd02440">
    <property type="entry name" value="AdoMet_MTases"/>
    <property type="match status" value="1"/>
</dbReference>
<reference evidence="1 2" key="1">
    <citation type="submission" date="2017-06" db="EMBL/GenBank/DDBJ databases">
        <title>Neisseria chenwenguii sp. nov., isolated from the intestinal contents of Tibetan Plateau Pika in Yushu, Qinghai Province, China.</title>
        <authorList>
            <person name="Zhang G."/>
        </authorList>
    </citation>
    <scope>NUCLEOTIDE SEQUENCE [LARGE SCALE GENOMIC DNA]</scope>
    <source>
        <strain evidence="1 2">10023</strain>
    </source>
</reference>
<sequence>MNKWNERYAADSGFVFGTEPHEFIRRVAPYFPESGRALDLAAGEGRNGVFLAECGLQAEGTDLSAVGVGKARRLAAIKGVGFHAYVADVAEMAMPSETFSVITSVNCHFAEPVRSRLAQKIVAALVSDGLFAGVFFHPEQAALAKGPNDATMLADLPTLQTAFSGLEWLVAEHRREGVGDEAKSVICLLGRKV</sequence>
<evidence type="ECO:0000313" key="2">
    <source>
        <dbReference type="Proteomes" id="UP000198238"/>
    </source>
</evidence>
<dbReference type="Proteomes" id="UP000198238">
    <property type="component" value="Chromosome"/>
</dbReference>
<dbReference type="InterPro" id="IPR041698">
    <property type="entry name" value="Methyltransf_25"/>
</dbReference>
<evidence type="ECO:0000313" key="1">
    <source>
        <dbReference type="EMBL" id="ASK28307.1"/>
    </source>
</evidence>
<dbReference type="SUPFAM" id="SSF53335">
    <property type="entry name" value="S-adenosyl-L-methionine-dependent methyltransferases"/>
    <property type="match status" value="1"/>
</dbReference>
<dbReference type="KEGG" id="nei:BG910_11690"/>
<gene>
    <name evidence="1" type="ORF">BG910_11690</name>
</gene>
<dbReference type="InterPro" id="IPR029063">
    <property type="entry name" value="SAM-dependent_MTases_sf"/>
</dbReference>